<evidence type="ECO:0000313" key="5">
    <source>
        <dbReference type="Proteomes" id="UP000830047"/>
    </source>
</evidence>
<keyword evidence="5" id="KW-1185">Reference proteome</keyword>
<keyword evidence="1" id="KW-0696">RNA-directed RNA polymerase</keyword>
<keyword evidence="2" id="KW-0808">Transferase</keyword>
<evidence type="ECO:0000313" key="4">
    <source>
        <dbReference type="EMBL" id="QGY72613.1"/>
    </source>
</evidence>
<dbReference type="Proteomes" id="UP000830047">
    <property type="component" value="Segment"/>
</dbReference>
<dbReference type="RefSeq" id="YP_010800277.1">
    <property type="nucleotide sequence ID" value="NC_076812.1"/>
</dbReference>
<evidence type="ECO:0000256" key="1">
    <source>
        <dbReference type="ARBA" id="ARBA00022484"/>
    </source>
</evidence>
<organism evidence="4 5">
    <name type="scientific">Plasmopara viticola lesion associated ourmia-like virus 83</name>
    <dbReference type="NCBI Taxonomy" id="2686557"/>
    <lineage>
        <taxon>Viruses</taxon>
        <taxon>Riboviria</taxon>
        <taxon>Orthornavirae</taxon>
        <taxon>Lenarviricota</taxon>
        <taxon>Miaviricetes</taxon>
        <taxon>Ourlivirales</taxon>
        <taxon>Botourmiaviridae</taxon>
        <taxon>Penoulivirus</taxon>
        <taxon>Penoulivirus betaplasmoparae</taxon>
    </lineage>
</organism>
<dbReference type="SUPFAM" id="SSF56672">
    <property type="entry name" value="DNA/RNA polymerases"/>
    <property type="match status" value="1"/>
</dbReference>
<name>A0ABX6FK88_9VIRU</name>
<dbReference type="Pfam" id="PF05919">
    <property type="entry name" value="Mitovir_RNA_pol"/>
    <property type="match status" value="1"/>
</dbReference>
<dbReference type="EMBL" id="MN532670">
    <property type="protein sequence ID" value="QGY72613.1"/>
    <property type="molecule type" value="Genomic_RNA"/>
</dbReference>
<proteinExistence type="predicted"/>
<dbReference type="GeneID" id="80538827"/>
<keyword evidence="3" id="KW-0548">Nucleotidyltransferase</keyword>
<dbReference type="InterPro" id="IPR008686">
    <property type="entry name" value="RNA_pol_mitovir"/>
</dbReference>
<evidence type="ECO:0000256" key="3">
    <source>
        <dbReference type="ARBA" id="ARBA00022695"/>
    </source>
</evidence>
<dbReference type="InterPro" id="IPR043502">
    <property type="entry name" value="DNA/RNA_pol_sf"/>
</dbReference>
<accession>A0ABX6FK88</accession>
<protein>
    <submittedName>
        <fullName evidence="4">RNA dependent RNA polymerase</fullName>
    </submittedName>
</protein>
<sequence length="566" mass="63563">MFVQELTVAQELSIKTSAKAEGQPCSYCEALQDELLEDWKEARRRPQDVDQQHLIKFKEAFARNVPEGWDKGKERVCFVPNGHATNSFSRRRGGNWNRQEFDAEPSVKLVHSSGKPRIVTLYSSFNSEVLKPLHDRLYSVLKRKGWLLVGSPTCERLERIRDGTAGPSWLSFDYSSATDNIKLEYVRAMLDVLKQKSVGMSDDEVACLDTLGHLSLEGSIAESGQPMGSLMSFPLLCLVNKTVVDLALTRLLEMGKIRFKEWTGHRCLINGDDLLTRDVSSGGLVEAIETEGSKVGLVVNKEKTMVSPEYGEINSTVFKNCVEEKKTNVSALWMGEDVSDVLGFAREASVTPRGFRLMVLANASRLARQKIKTAHRLPGLLVNQILSSSRLKHAVVAQPSSRVPELTNLFPVVPMPEGYYLSREEEAAVLTREVNRARDERLWSGLAAEKKRLTEQRKTVEVEPGERLPGRKIYKMLQPKKTMQRDNILSCFALTWEKKRKEALRADSAHDDPPMIVSDLSGIDRMVDAIKYWKQMKRVGACAPSGECLPPDFGFGDRDILTCEGM</sequence>
<evidence type="ECO:0000256" key="2">
    <source>
        <dbReference type="ARBA" id="ARBA00022679"/>
    </source>
</evidence>
<dbReference type="CDD" id="cd23183">
    <property type="entry name" value="ps-ssRNAv_Botourmiaviridae_RdRp"/>
    <property type="match status" value="1"/>
</dbReference>
<reference evidence="4" key="1">
    <citation type="journal article" date="2020" name="Virus Evol.">
        <title>Analysis of the virome associated to grapevine downy mildew lesions reveals new mycovirus lineages.</title>
        <authorList>
            <person name="Chiapello M."/>
            <person name="Rodriguez-Romero J."/>
            <person name="Ayllon M.A."/>
            <person name="Turina M."/>
        </authorList>
    </citation>
    <scope>NUCLEOTIDE SEQUENCE</scope>
    <source>
        <strain evidence="4">DMS6_43509</strain>
    </source>
</reference>